<keyword evidence="1" id="KW-1133">Transmembrane helix</keyword>
<feature type="transmembrane region" description="Helical" evidence="1">
    <location>
        <begin position="6"/>
        <end position="29"/>
    </location>
</feature>
<evidence type="ECO:0000313" key="3">
    <source>
        <dbReference type="Proteomes" id="UP000807306"/>
    </source>
</evidence>
<evidence type="ECO:0008006" key="4">
    <source>
        <dbReference type="Google" id="ProtNLM"/>
    </source>
</evidence>
<keyword evidence="1" id="KW-0812">Transmembrane</keyword>
<comment type="caution">
    <text evidence="2">The sequence shown here is derived from an EMBL/GenBank/DDBJ whole genome shotgun (WGS) entry which is preliminary data.</text>
</comment>
<dbReference type="Gene3D" id="3.40.50.11350">
    <property type="match status" value="1"/>
</dbReference>
<organism evidence="2 3">
    <name type="scientific">Crepidotus variabilis</name>
    <dbReference type="NCBI Taxonomy" id="179855"/>
    <lineage>
        <taxon>Eukaryota</taxon>
        <taxon>Fungi</taxon>
        <taxon>Dikarya</taxon>
        <taxon>Basidiomycota</taxon>
        <taxon>Agaricomycotina</taxon>
        <taxon>Agaricomycetes</taxon>
        <taxon>Agaricomycetidae</taxon>
        <taxon>Agaricales</taxon>
        <taxon>Agaricineae</taxon>
        <taxon>Crepidotaceae</taxon>
        <taxon>Crepidotus</taxon>
    </lineage>
</organism>
<protein>
    <recommendedName>
        <fullName evidence="4">O-fucosyltransferase family protein</fullName>
    </recommendedName>
</protein>
<proteinExistence type="predicted"/>
<gene>
    <name evidence="2" type="ORF">CPB83DRAFT_864130</name>
</gene>
<dbReference type="CDD" id="cd11296">
    <property type="entry name" value="O-FucT_like"/>
    <property type="match status" value="1"/>
</dbReference>
<evidence type="ECO:0000313" key="2">
    <source>
        <dbReference type="EMBL" id="KAF9522659.1"/>
    </source>
</evidence>
<dbReference type="OrthoDB" id="2559662at2759"/>
<dbReference type="Proteomes" id="UP000807306">
    <property type="component" value="Unassembled WGS sequence"/>
</dbReference>
<reference evidence="2" key="1">
    <citation type="submission" date="2020-11" db="EMBL/GenBank/DDBJ databases">
        <authorList>
            <consortium name="DOE Joint Genome Institute"/>
            <person name="Ahrendt S."/>
            <person name="Riley R."/>
            <person name="Andreopoulos W."/>
            <person name="Labutti K."/>
            <person name="Pangilinan J."/>
            <person name="Ruiz-Duenas F.J."/>
            <person name="Barrasa J.M."/>
            <person name="Sanchez-Garcia M."/>
            <person name="Camarero S."/>
            <person name="Miyauchi S."/>
            <person name="Serrano A."/>
            <person name="Linde D."/>
            <person name="Babiker R."/>
            <person name="Drula E."/>
            <person name="Ayuso-Fernandez I."/>
            <person name="Pacheco R."/>
            <person name="Padilla G."/>
            <person name="Ferreira P."/>
            <person name="Barriuso J."/>
            <person name="Kellner H."/>
            <person name="Castanera R."/>
            <person name="Alfaro M."/>
            <person name="Ramirez L."/>
            <person name="Pisabarro A.G."/>
            <person name="Kuo A."/>
            <person name="Tritt A."/>
            <person name="Lipzen A."/>
            <person name="He G."/>
            <person name="Yan M."/>
            <person name="Ng V."/>
            <person name="Cullen D."/>
            <person name="Martin F."/>
            <person name="Rosso M.-N."/>
            <person name="Henrissat B."/>
            <person name="Hibbett D."/>
            <person name="Martinez A.T."/>
            <person name="Grigoriev I.V."/>
        </authorList>
    </citation>
    <scope>NUCLEOTIDE SEQUENCE</scope>
    <source>
        <strain evidence="2">CBS 506.95</strain>
    </source>
</reference>
<evidence type="ECO:0000256" key="1">
    <source>
        <dbReference type="SAM" id="Phobius"/>
    </source>
</evidence>
<dbReference type="EMBL" id="MU157938">
    <property type="protein sequence ID" value="KAF9522659.1"/>
    <property type="molecule type" value="Genomic_DNA"/>
</dbReference>
<name>A0A9P6E508_9AGAR</name>
<keyword evidence="3" id="KW-1185">Reference proteome</keyword>
<accession>A0A9P6E508</accession>
<sequence length="399" mass="45501">MLSLNYSPKLFRICLGSAIITLTGLVFFWSRRPSRNMMYDLHFNSEAEQSAEVALTTGNRYVKFKQLNGIGFNNQAQEVLLYHHLALESNRIYVYQPLSWLPRNNEQVPLSAFLAGPTAGSINEAHFHKVCSWRDVVHIKLATNSRSQWNHAKQVLRGGERCIVVDDWIMTWDFLASPDFSNIWGSFQEYLKKHFEWSLPIKYIADRTQRKLGLLPARGGEPYMALHLRRGDFEGHCPGLARKQLGFTTWASLPILLPSILGPPFNRTDPVSVVQHCYPSLDRIFEAITVQARRNPHIHRLHILHDAMDERQYNDLVTKLKDPAQTARAGWTGGPMQAITQSSDIPIQKCERDWEVCLDEEIGRRAAVFIGNGYSSLSSQIIALRLGADRGNVEDVMLY</sequence>
<keyword evidence="1" id="KW-0472">Membrane</keyword>
<dbReference type="AlphaFoldDB" id="A0A9P6E508"/>